<name>A0A6A6YSY5_9PEZI</name>
<evidence type="ECO:0000313" key="3">
    <source>
        <dbReference type="Proteomes" id="UP000504636"/>
    </source>
</evidence>
<keyword evidence="1" id="KW-0812">Transmembrane</keyword>
<protein>
    <submittedName>
        <fullName evidence="2 4">Uncharacterized protein</fullName>
    </submittedName>
</protein>
<keyword evidence="1" id="KW-1133">Transmembrane helix</keyword>
<gene>
    <name evidence="2 4" type="ORF">BDZ99DRAFT_259973</name>
</gene>
<organism evidence="2">
    <name type="scientific">Mytilinidion resinicola</name>
    <dbReference type="NCBI Taxonomy" id="574789"/>
    <lineage>
        <taxon>Eukaryota</taxon>
        <taxon>Fungi</taxon>
        <taxon>Dikarya</taxon>
        <taxon>Ascomycota</taxon>
        <taxon>Pezizomycotina</taxon>
        <taxon>Dothideomycetes</taxon>
        <taxon>Pleosporomycetidae</taxon>
        <taxon>Mytilinidiales</taxon>
        <taxon>Mytilinidiaceae</taxon>
        <taxon>Mytilinidion</taxon>
    </lineage>
</organism>
<dbReference type="RefSeq" id="XP_033578996.1">
    <property type="nucleotide sequence ID" value="XM_033713780.1"/>
</dbReference>
<feature type="transmembrane region" description="Helical" evidence="1">
    <location>
        <begin position="75"/>
        <end position="100"/>
    </location>
</feature>
<dbReference type="Proteomes" id="UP000504636">
    <property type="component" value="Unplaced"/>
</dbReference>
<accession>A0A6A6YSY5</accession>
<reference evidence="2 4" key="1">
    <citation type="journal article" date="2020" name="Stud. Mycol.">
        <title>101 Dothideomycetes genomes: a test case for predicting lifestyles and emergence of pathogens.</title>
        <authorList>
            <person name="Haridas S."/>
            <person name="Albert R."/>
            <person name="Binder M."/>
            <person name="Bloem J."/>
            <person name="Labutti K."/>
            <person name="Salamov A."/>
            <person name="Andreopoulos B."/>
            <person name="Baker S."/>
            <person name="Barry K."/>
            <person name="Bills G."/>
            <person name="Bluhm B."/>
            <person name="Cannon C."/>
            <person name="Castanera R."/>
            <person name="Culley D."/>
            <person name="Daum C."/>
            <person name="Ezra D."/>
            <person name="Gonzalez J."/>
            <person name="Henrissat B."/>
            <person name="Kuo A."/>
            <person name="Liang C."/>
            <person name="Lipzen A."/>
            <person name="Lutzoni F."/>
            <person name="Magnuson J."/>
            <person name="Mondo S."/>
            <person name="Nolan M."/>
            <person name="Ohm R."/>
            <person name="Pangilinan J."/>
            <person name="Park H.-J."/>
            <person name="Ramirez L."/>
            <person name="Alfaro M."/>
            <person name="Sun H."/>
            <person name="Tritt A."/>
            <person name="Yoshinaga Y."/>
            <person name="Zwiers L.-H."/>
            <person name="Turgeon B."/>
            <person name="Goodwin S."/>
            <person name="Spatafora J."/>
            <person name="Crous P."/>
            <person name="Grigoriev I."/>
        </authorList>
    </citation>
    <scope>NUCLEOTIDE SEQUENCE</scope>
    <source>
        <strain evidence="2 4">CBS 304.34</strain>
    </source>
</reference>
<reference evidence="4" key="2">
    <citation type="submission" date="2020-04" db="EMBL/GenBank/DDBJ databases">
        <authorList>
            <consortium name="NCBI Genome Project"/>
        </authorList>
    </citation>
    <scope>NUCLEOTIDE SEQUENCE</scope>
    <source>
        <strain evidence="4">CBS 304.34</strain>
    </source>
</reference>
<reference evidence="4" key="3">
    <citation type="submission" date="2025-04" db="UniProtKB">
        <authorList>
            <consortium name="RefSeq"/>
        </authorList>
    </citation>
    <scope>IDENTIFICATION</scope>
    <source>
        <strain evidence="4">CBS 304.34</strain>
    </source>
</reference>
<keyword evidence="1" id="KW-0472">Membrane</keyword>
<evidence type="ECO:0000256" key="1">
    <source>
        <dbReference type="SAM" id="Phobius"/>
    </source>
</evidence>
<sequence length="102" mass="11484">MDFYQIEIQEPFGVSLSFYNHHGVVVPFGGVAHSLRPARGCLHNPILPLALLLSRRLLRNSEYNRLSLLLLLHQFALLFKLLVELTCIMSLICSALLLALSI</sequence>
<evidence type="ECO:0000313" key="2">
    <source>
        <dbReference type="EMBL" id="KAF2812032.1"/>
    </source>
</evidence>
<proteinExistence type="predicted"/>
<evidence type="ECO:0000313" key="4">
    <source>
        <dbReference type="RefSeq" id="XP_033578996.1"/>
    </source>
</evidence>
<dbReference type="AlphaFoldDB" id="A0A6A6YSY5"/>
<dbReference type="GeneID" id="54454673"/>
<keyword evidence="3" id="KW-1185">Reference proteome</keyword>
<dbReference type="EMBL" id="MU003697">
    <property type="protein sequence ID" value="KAF2812032.1"/>
    <property type="molecule type" value="Genomic_DNA"/>
</dbReference>